<dbReference type="EMBL" id="LNQE01000415">
    <property type="protein sequence ID" value="KUG26729.1"/>
    <property type="molecule type" value="Genomic_DNA"/>
</dbReference>
<dbReference type="Pfam" id="PF07521">
    <property type="entry name" value="RMMBL"/>
    <property type="match status" value="1"/>
</dbReference>
<dbReference type="Gene3D" id="3.60.15.10">
    <property type="entry name" value="Ribonuclease Z/Hydroxyacylglutathione hydrolase-like"/>
    <property type="match status" value="1"/>
</dbReference>
<sequence>MIKIIPLGGTDDIGASCIYLNIDGTGLLLDCGVHPKKKGIDSLPELDLLNNLPLDYVFISHAHQDHIGALPILIKRFPHVIIYTTPQTQEIAYLTLHNAVTIIEKEFDDQSLILYSHDEIDLLVKSIIAVEYNDEIQLKGLRHKTLEPVVVQFYDAGHILGSASILIKYKHKSYFYTGDIKTSPQQIMNGSKLPRYLVDTLLTETTYGSVSSKDLPELKVEMKRFAKSINKVLSKGGSVLIPVFALGKTQEVLAVIYSLMKTNEITEVPIYTGGVGPKISHVYDKNRFIVNVRDKNFELSKIPQENLYNITDPTYFNRKPGIVLAASGMMIENTTSFKLAKHWLRQKDFGIFFVGYVDVDSPASRIYSAKKNDRIKLTEFSDPIEVKCEVDKFSFPSHSNRKELLGIIQKYKPNQVILLHGENKSRDWFGYNILKEFPNVKVYAPTTGSEILIES</sequence>
<evidence type="ECO:0000313" key="4">
    <source>
        <dbReference type="EMBL" id="KUG26729.1"/>
    </source>
</evidence>
<dbReference type="SMART" id="SM00849">
    <property type="entry name" value="Lactamase_B"/>
    <property type="match status" value="1"/>
</dbReference>
<accession>A0A0W8G137</accession>
<comment type="caution">
    <text evidence="4">The sequence shown here is derived from an EMBL/GenBank/DDBJ whole genome shotgun (WGS) entry which is preliminary data.</text>
</comment>
<dbReference type="InterPro" id="IPR001279">
    <property type="entry name" value="Metallo-B-lactamas"/>
</dbReference>
<dbReference type="InterPro" id="IPR036866">
    <property type="entry name" value="RibonucZ/Hydroxyglut_hydro"/>
</dbReference>
<feature type="domain" description="Metallo-beta-lactamase" evidence="2">
    <location>
        <begin position="14"/>
        <end position="229"/>
    </location>
</feature>
<dbReference type="CDD" id="cd16295">
    <property type="entry name" value="TTHA0252-CPSF-like_MBL-fold"/>
    <property type="match status" value="1"/>
</dbReference>
<feature type="domain" description="Beta-Casp" evidence="3">
    <location>
        <begin position="249"/>
        <end position="366"/>
    </location>
</feature>
<evidence type="ECO:0008006" key="5">
    <source>
        <dbReference type="Google" id="ProtNLM"/>
    </source>
</evidence>
<dbReference type="InterPro" id="IPR050698">
    <property type="entry name" value="MBL"/>
</dbReference>
<dbReference type="GO" id="GO:0004521">
    <property type="term" value="F:RNA endonuclease activity"/>
    <property type="evidence" value="ECO:0007669"/>
    <property type="project" value="TreeGrafter"/>
</dbReference>
<dbReference type="PANTHER" id="PTHR11203">
    <property type="entry name" value="CLEAVAGE AND POLYADENYLATION SPECIFICITY FACTOR FAMILY MEMBER"/>
    <property type="match status" value="1"/>
</dbReference>
<dbReference type="SUPFAM" id="SSF56281">
    <property type="entry name" value="Metallo-hydrolase/oxidoreductase"/>
    <property type="match status" value="1"/>
</dbReference>
<protein>
    <recommendedName>
        <fullName evidence="5">Metallo-beta-lactamase family protein, rna-specific</fullName>
    </recommendedName>
</protein>
<evidence type="ECO:0000259" key="3">
    <source>
        <dbReference type="SMART" id="SM01027"/>
    </source>
</evidence>
<dbReference type="PANTHER" id="PTHR11203:SF37">
    <property type="entry name" value="INTEGRATOR COMPLEX SUBUNIT 11"/>
    <property type="match status" value="1"/>
</dbReference>
<dbReference type="InterPro" id="IPR011108">
    <property type="entry name" value="RMMBL"/>
</dbReference>
<evidence type="ECO:0000259" key="2">
    <source>
        <dbReference type="SMART" id="SM00849"/>
    </source>
</evidence>
<keyword evidence="1" id="KW-0378">Hydrolase</keyword>
<dbReference type="SMART" id="SM01027">
    <property type="entry name" value="Beta-Casp"/>
    <property type="match status" value="1"/>
</dbReference>
<dbReference type="Pfam" id="PF10996">
    <property type="entry name" value="Beta-Casp"/>
    <property type="match status" value="1"/>
</dbReference>
<name>A0A0W8G137_9ZZZZ</name>
<dbReference type="Gene3D" id="3.40.50.10890">
    <property type="match status" value="1"/>
</dbReference>
<dbReference type="Pfam" id="PF16661">
    <property type="entry name" value="Lactamase_B_6"/>
    <property type="match status" value="1"/>
</dbReference>
<reference evidence="4" key="1">
    <citation type="journal article" date="2015" name="Proc. Natl. Acad. Sci. U.S.A.">
        <title>Networks of energetic and metabolic interactions define dynamics in microbial communities.</title>
        <authorList>
            <person name="Embree M."/>
            <person name="Liu J.K."/>
            <person name="Al-Bassam M.M."/>
            <person name="Zengler K."/>
        </authorList>
    </citation>
    <scope>NUCLEOTIDE SEQUENCE</scope>
</reference>
<dbReference type="GO" id="GO:0016787">
    <property type="term" value="F:hydrolase activity"/>
    <property type="evidence" value="ECO:0007669"/>
    <property type="project" value="UniProtKB-KW"/>
</dbReference>
<dbReference type="AlphaFoldDB" id="A0A0W8G137"/>
<organism evidence="4">
    <name type="scientific">hydrocarbon metagenome</name>
    <dbReference type="NCBI Taxonomy" id="938273"/>
    <lineage>
        <taxon>unclassified sequences</taxon>
        <taxon>metagenomes</taxon>
        <taxon>ecological metagenomes</taxon>
    </lineage>
</organism>
<gene>
    <name evidence="4" type="ORF">ASZ90_003427</name>
</gene>
<proteinExistence type="predicted"/>
<dbReference type="InterPro" id="IPR022712">
    <property type="entry name" value="Beta_Casp"/>
</dbReference>
<evidence type="ECO:0000256" key="1">
    <source>
        <dbReference type="ARBA" id="ARBA00022801"/>
    </source>
</evidence>